<proteinExistence type="predicted"/>
<dbReference type="AlphaFoldDB" id="A0A2T0UWI5"/>
<evidence type="ECO:0000313" key="1">
    <source>
        <dbReference type="EMBL" id="PRY62295.1"/>
    </source>
</evidence>
<accession>A0A2T0UWI5</accession>
<sequence length="320" mass="35638">MNELRESIRSLGIADPETAVAVHALTGADPVLLQSPAPLPQRFEQVDGWLMQGFLTPETPHFAAVDGAPAAALGEAPDEAEDAVLSLVVVRPRTLYDLRTGTRLSEADLTALLPRLEAAGLIAPAANPLDPDNPFWMFTDRLARFHYAVLRPHLDRWRRGRIAEPLWRRNRARFDRYVGRPEFLNLTREWAREATGAATATRITVPDPRFRQMRTLELATWDEKGEALALGTVRWRFRMVERQLKRLRYVKRLLGDPPVHLYCVASRFEPVIAGDADPGLSVVTSPALLATAGDEVSESSHDGDLHPISRLVGAETRRVG</sequence>
<gene>
    <name evidence="1" type="ORF">B0I28_101623</name>
</gene>
<name>A0A2T0UWI5_9ACTN</name>
<organism evidence="1 2">
    <name type="scientific">Glycomyces artemisiae</name>
    <dbReference type="NCBI Taxonomy" id="1076443"/>
    <lineage>
        <taxon>Bacteria</taxon>
        <taxon>Bacillati</taxon>
        <taxon>Actinomycetota</taxon>
        <taxon>Actinomycetes</taxon>
        <taxon>Glycomycetales</taxon>
        <taxon>Glycomycetaceae</taxon>
        <taxon>Glycomyces</taxon>
    </lineage>
</organism>
<protein>
    <submittedName>
        <fullName evidence="1">Uncharacterized protein</fullName>
    </submittedName>
</protein>
<reference evidence="1 2" key="1">
    <citation type="submission" date="2018-03" db="EMBL/GenBank/DDBJ databases">
        <title>Genomic Encyclopedia of Type Strains, Phase III (KMG-III): the genomes of soil and plant-associated and newly described type strains.</title>
        <authorList>
            <person name="Whitman W."/>
        </authorList>
    </citation>
    <scope>NUCLEOTIDE SEQUENCE [LARGE SCALE GENOMIC DNA]</scope>
    <source>
        <strain evidence="1 2">CGMCC 4.7067</strain>
    </source>
</reference>
<comment type="caution">
    <text evidence="1">The sequence shown here is derived from an EMBL/GenBank/DDBJ whole genome shotgun (WGS) entry which is preliminary data.</text>
</comment>
<dbReference type="RefSeq" id="WP_106362325.1">
    <property type="nucleotide sequence ID" value="NZ_PVTJ01000001.1"/>
</dbReference>
<evidence type="ECO:0000313" key="2">
    <source>
        <dbReference type="Proteomes" id="UP000238176"/>
    </source>
</evidence>
<dbReference type="OrthoDB" id="5189109at2"/>
<keyword evidence="2" id="KW-1185">Reference proteome</keyword>
<dbReference type="EMBL" id="PVTJ01000001">
    <property type="protein sequence ID" value="PRY62295.1"/>
    <property type="molecule type" value="Genomic_DNA"/>
</dbReference>
<dbReference type="Proteomes" id="UP000238176">
    <property type="component" value="Unassembled WGS sequence"/>
</dbReference>